<proteinExistence type="predicted"/>
<comment type="caution">
    <text evidence="1">The sequence shown here is derived from an EMBL/GenBank/DDBJ whole genome shotgun (WGS) entry which is preliminary data.</text>
</comment>
<accession>A0A5A9NT14</accession>
<evidence type="ECO:0000313" key="1">
    <source>
        <dbReference type="EMBL" id="KAA0713254.1"/>
    </source>
</evidence>
<keyword evidence="2" id="KW-1185">Reference proteome</keyword>
<reference evidence="1 2" key="1">
    <citation type="journal article" date="2019" name="Mol. Ecol. Resour.">
        <title>Chromosome-level genome assembly of Triplophysa tibetana, a fish adapted to the harsh high-altitude environment of the Tibetan Plateau.</title>
        <authorList>
            <person name="Yang X."/>
            <person name="Liu H."/>
            <person name="Ma Z."/>
            <person name="Zou Y."/>
            <person name="Zou M."/>
            <person name="Mao Y."/>
            <person name="Li X."/>
            <person name="Wang H."/>
            <person name="Chen T."/>
            <person name="Wang W."/>
            <person name="Yang R."/>
        </authorList>
    </citation>
    <scope>NUCLEOTIDE SEQUENCE [LARGE SCALE GENOMIC DNA]</scope>
    <source>
        <strain evidence="1">TTIB1903HZAU</strain>
        <tissue evidence="1">Muscle</tissue>
    </source>
</reference>
<dbReference type="EMBL" id="SOYY01000013">
    <property type="protein sequence ID" value="KAA0713254.1"/>
    <property type="molecule type" value="Genomic_DNA"/>
</dbReference>
<name>A0A5A9NT14_9TELE</name>
<sequence length="95" mass="10130">MATESCLTVRVCDGVSRLRLLSDRCVCAGGTCVTARGGRLTHCELPEEEPSQGQQAAFFLVLRICKQCSVSVDLRSVDCCKGAGRLNALGVRLAL</sequence>
<protein>
    <submittedName>
        <fullName evidence="1">Uncharacterized protein</fullName>
    </submittedName>
</protein>
<dbReference type="AlphaFoldDB" id="A0A5A9NT14"/>
<evidence type="ECO:0000313" key="2">
    <source>
        <dbReference type="Proteomes" id="UP000324632"/>
    </source>
</evidence>
<gene>
    <name evidence="1" type="ORF">E1301_Tti009326</name>
</gene>
<organism evidence="1 2">
    <name type="scientific">Triplophysa tibetana</name>
    <dbReference type="NCBI Taxonomy" id="1572043"/>
    <lineage>
        <taxon>Eukaryota</taxon>
        <taxon>Metazoa</taxon>
        <taxon>Chordata</taxon>
        <taxon>Craniata</taxon>
        <taxon>Vertebrata</taxon>
        <taxon>Euteleostomi</taxon>
        <taxon>Actinopterygii</taxon>
        <taxon>Neopterygii</taxon>
        <taxon>Teleostei</taxon>
        <taxon>Ostariophysi</taxon>
        <taxon>Cypriniformes</taxon>
        <taxon>Nemacheilidae</taxon>
        <taxon>Triplophysa</taxon>
    </lineage>
</organism>
<dbReference type="Proteomes" id="UP000324632">
    <property type="component" value="Chromosome 13"/>
</dbReference>